<accession>A0A0A1W0D1</accession>
<organism evidence="1 2">
    <name type="scientific">Microcystis aeruginosa NIES-44</name>
    <dbReference type="NCBI Taxonomy" id="449439"/>
    <lineage>
        <taxon>Bacteria</taxon>
        <taxon>Bacillati</taxon>
        <taxon>Cyanobacteriota</taxon>
        <taxon>Cyanophyceae</taxon>
        <taxon>Oscillatoriophycideae</taxon>
        <taxon>Chroococcales</taxon>
        <taxon>Microcystaceae</taxon>
        <taxon>Microcystis</taxon>
    </lineage>
</organism>
<evidence type="ECO:0000313" key="2">
    <source>
        <dbReference type="Proteomes" id="UP000030321"/>
    </source>
</evidence>
<name>A0A0A1W0D1_MICAE</name>
<gene>
    <name evidence="1" type="ORF">N44_04377</name>
</gene>
<dbReference type="Proteomes" id="UP000030321">
    <property type="component" value="Unassembled WGS sequence"/>
</dbReference>
<dbReference type="EMBL" id="BBPA01000073">
    <property type="protein sequence ID" value="GAL95522.1"/>
    <property type="molecule type" value="Genomic_DNA"/>
</dbReference>
<protein>
    <submittedName>
        <fullName evidence="1">Uncharacterized protein</fullName>
    </submittedName>
</protein>
<dbReference type="AlphaFoldDB" id="A0A0A1W0D1"/>
<dbReference type="RefSeq" id="WP_045362172.1">
    <property type="nucleotide sequence ID" value="NZ_BBPA01000073.1"/>
</dbReference>
<comment type="caution">
    <text evidence="1">The sequence shown here is derived from an EMBL/GenBank/DDBJ whole genome shotgun (WGS) entry which is preliminary data.</text>
</comment>
<evidence type="ECO:0000313" key="1">
    <source>
        <dbReference type="EMBL" id="GAL95522.1"/>
    </source>
</evidence>
<proteinExistence type="predicted"/>
<sequence>MKNHIKKIASWSAIATISLGLVEMNRTAIAFGNNNQFSACISQIVRTGVSPQDAATACSEALIPKELSRCVVMIKSKTPIDGNLALQACFQVRRPIDLGNCVVDIHRAAPLFAANSPKQTETETAKEPDKLGISRQILDSCRQSLLPGRFSECVIAVSRDVDKNNPSQALQTCLSAEDFPRDLFPSYPQNQDQRL</sequence>
<reference evidence="2" key="1">
    <citation type="journal article" date="2015" name="Genome">
        <title>Whole Genome Sequence of the Non-Microcystin-Producing Microcystis aeruginosa Strain NIES-44.</title>
        <authorList>
            <person name="Okano K."/>
            <person name="Miyata N."/>
            <person name="Ozaki Y."/>
        </authorList>
    </citation>
    <scope>NUCLEOTIDE SEQUENCE [LARGE SCALE GENOMIC DNA]</scope>
    <source>
        <strain evidence="2">NIES-44</strain>
    </source>
</reference>